<organism evidence="2">
    <name type="scientific">Graphocephala atropunctata</name>
    <dbReference type="NCBI Taxonomy" id="36148"/>
    <lineage>
        <taxon>Eukaryota</taxon>
        <taxon>Metazoa</taxon>
        <taxon>Ecdysozoa</taxon>
        <taxon>Arthropoda</taxon>
        <taxon>Hexapoda</taxon>
        <taxon>Insecta</taxon>
        <taxon>Pterygota</taxon>
        <taxon>Neoptera</taxon>
        <taxon>Paraneoptera</taxon>
        <taxon>Hemiptera</taxon>
        <taxon>Auchenorrhyncha</taxon>
        <taxon>Membracoidea</taxon>
        <taxon>Cicadellidae</taxon>
        <taxon>Cicadellinae</taxon>
        <taxon>Cicadellini</taxon>
        <taxon>Graphocephala</taxon>
    </lineage>
</organism>
<evidence type="ECO:0000313" key="2">
    <source>
        <dbReference type="EMBL" id="JAT19421.1"/>
    </source>
</evidence>
<proteinExistence type="predicted"/>
<dbReference type="PROSITE" id="PS00022">
    <property type="entry name" value="EGF_1"/>
    <property type="match status" value="1"/>
</dbReference>
<dbReference type="EMBL" id="GEBQ01020556">
    <property type="protein sequence ID" value="JAT19421.1"/>
    <property type="molecule type" value="Transcribed_RNA"/>
</dbReference>
<evidence type="ECO:0000259" key="1">
    <source>
        <dbReference type="PROSITE" id="PS00022"/>
    </source>
</evidence>
<dbReference type="AlphaFoldDB" id="A0A1B6L726"/>
<reference evidence="2" key="1">
    <citation type="submission" date="2015-11" db="EMBL/GenBank/DDBJ databases">
        <title>De novo transcriptome assembly of four potential Pierce s Disease insect vectors from Arizona vineyards.</title>
        <authorList>
            <person name="Tassone E.E."/>
        </authorList>
    </citation>
    <scope>NUCLEOTIDE SEQUENCE</scope>
</reference>
<name>A0A1B6L726_9HEMI</name>
<sequence length="335" mass="37677">SDPVGNYVTMKKGVLYLLSNKTEIKLDKGVGYEDTILIFTKGSSNVRAESKFHMMLTTYGYIYNLYTDCSVWSAAHSYPHNLYSIEDRDGKLLNIGCKNNPRYKRQIGINSFLKVFIDDGKRITGYIDNSTDPVLSWRSNFRMEYISYHKNDNYFKPSMPGQVIFTNKSNSELVSPTTNLQSNLLCLVLVFHYDEDMSDQLQVLAEDQSGVRHLVHTVRHAKAGWNIIHINETIQEHAVKVVLKTIDSKEVKIRLISMCDTDGEEVEILSTANISSMTSRAPFPLTTYSVSSQLFDGIEPTDENNFRCKHGGLMTSAGCACRPGFTGTHCESGCG</sequence>
<protein>
    <recommendedName>
        <fullName evidence="1">EGF-like domain-containing protein</fullName>
    </recommendedName>
</protein>
<feature type="domain" description="EGF-like" evidence="1">
    <location>
        <begin position="319"/>
        <end position="330"/>
    </location>
</feature>
<dbReference type="InterPro" id="IPR000998">
    <property type="entry name" value="MAM_dom"/>
</dbReference>
<dbReference type="GO" id="GO:0016020">
    <property type="term" value="C:membrane"/>
    <property type="evidence" value="ECO:0007669"/>
    <property type="project" value="InterPro"/>
</dbReference>
<dbReference type="InterPro" id="IPR000742">
    <property type="entry name" value="EGF"/>
</dbReference>
<dbReference type="Pfam" id="PF00629">
    <property type="entry name" value="MAM"/>
    <property type="match status" value="1"/>
</dbReference>
<feature type="non-terminal residue" evidence="2">
    <location>
        <position position="335"/>
    </location>
</feature>
<gene>
    <name evidence="2" type="ORF">g.39978</name>
</gene>
<accession>A0A1B6L726</accession>
<feature type="non-terminal residue" evidence="2">
    <location>
        <position position="1"/>
    </location>
</feature>